<feature type="compositionally biased region" description="Acidic residues" evidence="1">
    <location>
        <begin position="116"/>
        <end position="127"/>
    </location>
</feature>
<evidence type="ECO:0000256" key="1">
    <source>
        <dbReference type="SAM" id="MobiDB-lite"/>
    </source>
</evidence>
<feature type="compositionally biased region" description="Pro residues" evidence="1">
    <location>
        <begin position="252"/>
        <end position="262"/>
    </location>
</feature>
<feature type="region of interest" description="Disordered" evidence="1">
    <location>
        <begin position="50"/>
        <end position="76"/>
    </location>
</feature>
<sequence length="338" mass="37200">MPVEPSRRPQTAKQAKAAFKTRGATYVSEAEKKRLERGAELLRRANRIKAQEAKKKEWQNKQAKDASKQNEVNLSSQRRLDKFGYASSQFHLGKFFKSAPNTIDNVTKIEVQEQTEMADDTDPEDETPTSPIDMDMFLDSSTQIAKDLSADDCRTVSAPLPGLSPVKKELNFPSFSSDFDDDTIAELDGVVEELRRSSQSPVKSQSPAAIEPYKEPIEAISKHSENTTLLPPGKTAKASPAAGLPRNAMPRPMLPPPRPALTPKPKNDLFKPPAPKTAFQKPMLPPPKPVIPSKRSAAPALLSRPRALAPDLDRFGISHADLEILAADDIILSQMPPR</sequence>
<feature type="region of interest" description="Disordered" evidence="1">
    <location>
        <begin position="113"/>
        <end position="133"/>
    </location>
</feature>
<proteinExistence type="predicted"/>
<keyword evidence="3" id="KW-1185">Reference proteome</keyword>
<protein>
    <submittedName>
        <fullName evidence="2">Uncharacterized protein</fullName>
    </submittedName>
</protein>
<reference evidence="2" key="1">
    <citation type="submission" date="2021-07" db="EMBL/GenBank/DDBJ databases">
        <title>Elsinoe batatas strain:CRI-CJ2 Genome sequencing and assembly.</title>
        <authorList>
            <person name="Huang L."/>
        </authorList>
    </citation>
    <scope>NUCLEOTIDE SEQUENCE</scope>
    <source>
        <strain evidence="2">CRI-CJ2</strain>
    </source>
</reference>
<organism evidence="2 3">
    <name type="scientific">Elsinoe batatas</name>
    <dbReference type="NCBI Taxonomy" id="2601811"/>
    <lineage>
        <taxon>Eukaryota</taxon>
        <taxon>Fungi</taxon>
        <taxon>Dikarya</taxon>
        <taxon>Ascomycota</taxon>
        <taxon>Pezizomycotina</taxon>
        <taxon>Dothideomycetes</taxon>
        <taxon>Dothideomycetidae</taxon>
        <taxon>Myriangiales</taxon>
        <taxon>Elsinoaceae</taxon>
        <taxon>Elsinoe</taxon>
    </lineage>
</organism>
<evidence type="ECO:0000313" key="2">
    <source>
        <dbReference type="EMBL" id="KAG8627188.1"/>
    </source>
</evidence>
<evidence type="ECO:0000313" key="3">
    <source>
        <dbReference type="Proteomes" id="UP000809789"/>
    </source>
</evidence>
<feature type="region of interest" description="Disordered" evidence="1">
    <location>
        <begin position="223"/>
        <end position="294"/>
    </location>
</feature>
<dbReference type="EMBL" id="JAESVG020000005">
    <property type="protein sequence ID" value="KAG8627188.1"/>
    <property type="molecule type" value="Genomic_DNA"/>
</dbReference>
<accession>A0A8K0L7K1</accession>
<gene>
    <name evidence="2" type="ORF">KVT40_004671</name>
</gene>
<dbReference type="Proteomes" id="UP000809789">
    <property type="component" value="Unassembled WGS sequence"/>
</dbReference>
<name>A0A8K0L7K1_9PEZI</name>
<feature type="compositionally biased region" description="Basic and acidic residues" evidence="1">
    <location>
        <begin position="50"/>
        <end position="68"/>
    </location>
</feature>
<dbReference type="AlphaFoldDB" id="A0A8K0L7K1"/>
<comment type="caution">
    <text evidence="2">The sequence shown here is derived from an EMBL/GenBank/DDBJ whole genome shotgun (WGS) entry which is preliminary data.</text>
</comment>